<sequence length="178" mass="20428">MYPFVRMFHQLWRHRRDPPLPLTGVHVSHHRCWPWDIDMWVELNNGRTLTLYDLGRIPLARRVGLIAALRANRWGLTMAGVSVRYRRRIRTFERVTMTSRALCWDARFIYLEQAMWKADGACANHALYRSAVTGPGGLVPPATVLAAMGQPEASPPMPDWVQAWVAAEATRPWPPEMS</sequence>
<dbReference type="AlphaFoldDB" id="A0A1H8QY77"/>
<organism evidence="1 2">
    <name type="scientific">Salinihabitans flavidus</name>
    <dbReference type="NCBI Taxonomy" id="569882"/>
    <lineage>
        <taxon>Bacteria</taxon>
        <taxon>Pseudomonadati</taxon>
        <taxon>Pseudomonadota</taxon>
        <taxon>Alphaproteobacteria</taxon>
        <taxon>Rhodobacterales</taxon>
        <taxon>Roseobacteraceae</taxon>
        <taxon>Salinihabitans</taxon>
    </lineage>
</organism>
<dbReference type="CDD" id="cd00586">
    <property type="entry name" value="4HBT"/>
    <property type="match status" value="1"/>
</dbReference>
<dbReference type="SUPFAM" id="SSF54637">
    <property type="entry name" value="Thioesterase/thiol ester dehydrase-isomerase"/>
    <property type="match status" value="1"/>
</dbReference>
<evidence type="ECO:0000313" key="1">
    <source>
        <dbReference type="EMBL" id="SEO59172.1"/>
    </source>
</evidence>
<dbReference type="PANTHER" id="PTHR12475:SF4">
    <property type="entry name" value="PROTEIN THEM6"/>
    <property type="match status" value="1"/>
</dbReference>
<dbReference type="InterPro" id="IPR029069">
    <property type="entry name" value="HotDog_dom_sf"/>
</dbReference>
<dbReference type="PANTHER" id="PTHR12475">
    <property type="match status" value="1"/>
</dbReference>
<dbReference type="Gene3D" id="3.10.129.10">
    <property type="entry name" value="Hotdog Thioesterase"/>
    <property type="match status" value="1"/>
</dbReference>
<dbReference type="Pfam" id="PF13279">
    <property type="entry name" value="4HBT_2"/>
    <property type="match status" value="1"/>
</dbReference>
<evidence type="ECO:0000313" key="2">
    <source>
        <dbReference type="Proteomes" id="UP000198893"/>
    </source>
</evidence>
<gene>
    <name evidence="1" type="ORF">SAMN04490248_107100</name>
</gene>
<reference evidence="1 2" key="1">
    <citation type="submission" date="2016-10" db="EMBL/GenBank/DDBJ databases">
        <authorList>
            <person name="de Groot N.N."/>
        </authorList>
    </citation>
    <scope>NUCLEOTIDE SEQUENCE [LARGE SCALE GENOMIC DNA]</scope>
    <source>
        <strain evidence="1 2">DSM 27842</strain>
    </source>
</reference>
<protein>
    <submittedName>
        <fullName evidence="1">Acyl-CoA thioesterase FadM</fullName>
    </submittedName>
</protein>
<dbReference type="InterPro" id="IPR051490">
    <property type="entry name" value="THEM6_lcsJ_thioesterase"/>
</dbReference>
<dbReference type="EMBL" id="FODS01000007">
    <property type="protein sequence ID" value="SEO59172.1"/>
    <property type="molecule type" value="Genomic_DNA"/>
</dbReference>
<dbReference type="Proteomes" id="UP000198893">
    <property type="component" value="Unassembled WGS sequence"/>
</dbReference>
<dbReference type="STRING" id="569882.SAMN04490248_107100"/>
<dbReference type="OrthoDB" id="3727779at2"/>
<name>A0A1H8QY77_9RHOB</name>
<proteinExistence type="predicted"/>
<accession>A0A1H8QY77</accession>
<dbReference type="RefSeq" id="WP_093117330.1">
    <property type="nucleotide sequence ID" value="NZ_FODS01000007.1"/>
</dbReference>
<keyword evidence="2" id="KW-1185">Reference proteome</keyword>